<dbReference type="EMBL" id="JADQDP010000001">
    <property type="protein sequence ID" value="MBF9140857.1"/>
    <property type="molecule type" value="Genomic_DNA"/>
</dbReference>
<accession>A0A931BGJ5</accession>
<organism evidence="2 3">
    <name type="scientific">Hymenobacter properus</name>
    <dbReference type="NCBI Taxonomy" id="2791026"/>
    <lineage>
        <taxon>Bacteria</taxon>
        <taxon>Pseudomonadati</taxon>
        <taxon>Bacteroidota</taxon>
        <taxon>Cytophagia</taxon>
        <taxon>Cytophagales</taxon>
        <taxon>Hymenobacteraceae</taxon>
        <taxon>Hymenobacter</taxon>
    </lineage>
</organism>
<reference evidence="2 3" key="1">
    <citation type="submission" date="2020-11" db="EMBL/GenBank/DDBJ databases">
        <authorList>
            <person name="Kim M.K."/>
        </authorList>
    </citation>
    <scope>NUCLEOTIDE SEQUENCE [LARGE SCALE GENOMIC DNA]</scope>
    <source>
        <strain evidence="2 3">BT439</strain>
    </source>
</reference>
<evidence type="ECO:0000313" key="3">
    <source>
        <dbReference type="Proteomes" id="UP000645610"/>
    </source>
</evidence>
<dbReference type="RefSeq" id="WP_196285193.1">
    <property type="nucleotide sequence ID" value="NZ_JADQDP010000001.1"/>
</dbReference>
<name>A0A931BGJ5_9BACT</name>
<evidence type="ECO:0000259" key="1">
    <source>
        <dbReference type="Pfam" id="PF19404"/>
    </source>
</evidence>
<evidence type="ECO:0000313" key="2">
    <source>
        <dbReference type="EMBL" id="MBF9140857.1"/>
    </source>
</evidence>
<gene>
    <name evidence="2" type="ORF">I2I01_04380</name>
</gene>
<feature type="domain" description="DUF5977" evidence="1">
    <location>
        <begin position="357"/>
        <end position="421"/>
    </location>
</feature>
<protein>
    <recommendedName>
        <fullName evidence="1">DUF5977 domain-containing protein</fullName>
    </recommendedName>
</protein>
<comment type="caution">
    <text evidence="2">The sequence shown here is derived from an EMBL/GenBank/DDBJ whole genome shotgun (WGS) entry which is preliminary data.</text>
</comment>
<sequence>MLNAHVFPLVAHPGPAPELAARSGQGGWEPYALPAPNDRLLPFVLTRLRAPGQAAWLNCATIVDADTEDVLVNLAPTGQTAGSPPALGLVLAKVIDGDREHFLYYGALIAGLALPCGRPLRLLLDNAWQSARFVAINNLSGYQKLEWTHPGPLSGIPYGTGLVQRLYVENGGLQYAAPREVQASSQDATTGALRTDYFASYASRTSTVPPVPRFLADAVQGAKAHKTFTVDGEPWRLTGAKETEAGPDGGRWSLQLSLESLEALQSRTACPPAPLAVHAFDPVADAPRGWRCGDTSDTAPDWQTFQRTCAEANDGSNSGLVNWSQRDVNPYSAGYSNTRSVLNAETDTVLCPIPPTYYSAEVSDLVTRNNCPSGQVGGAVAYTIAAGLFSSRESQADADASALAYFNANKQAYANTHGTCTSAAFQPVYYDSGTFTGCFACQMVNPDNASDVRSATADERAQYFVPEVPDPAGSTIPVQCPRC</sequence>
<dbReference type="InterPro" id="IPR046020">
    <property type="entry name" value="DUF5977"/>
</dbReference>
<proteinExistence type="predicted"/>
<dbReference type="AlphaFoldDB" id="A0A931BGJ5"/>
<keyword evidence="3" id="KW-1185">Reference proteome</keyword>
<dbReference type="Proteomes" id="UP000645610">
    <property type="component" value="Unassembled WGS sequence"/>
</dbReference>
<dbReference type="Pfam" id="PF19404">
    <property type="entry name" value="DUF5977"/>
    <property type="match status" value="1"/>
</dbReference>